<organism evidence="3 4">
    <name type="scientific">Romboutsia timonensis</name>
    <dbReference type="NCBI Taxonomy" id="1776391"/>
    <lineage>
        <taxon>Bacteria</taxon>
        <taxon>Bacillati</taxon>
        <taxon>Bacillota</taxon>
        <taxon>Clostridia</taxon>
        <taxon>Peptostreptococcales</taxon>
        <taxon>Peptostreptococcaceae</taxon>
        <taxon>Romboutsia</taxon>
    </lineage>
</organism>
<dbReference type="PANTHER" id="PTHR31750">
    <property type="entry name" value="PROTEIN STAY-GREEN 1, CHLOROPLASTIC-RELATED"/>
    <property type="match status" value="1"/>
</dbReference>
<dbReference type="InterPro" id="IPR024438">
    <property type="entry name" value="Staygreen"/>
</dbReference>
<name>A0A921N227_9FIRM</name>
<accession>A0A921N227</accession>
<evidence type="ECO:0000313" key="3">
    <source>
        <dbReference type="EMBL" id="HJG96934.1"/>
    </source>
</evidence>
<dbReference type="Pfam" id="PF12638">
    <property type="entry name" value="Staygreen"/>
    <property type="match status" value="1"/>
</dbReference>
<evidence type="ECO:0000259" key="2">
    <source>
        <dbReference type="Pfam" id="PF12638"/>
    </source>
</evidence>
<reference evidence="3" key="2">
    <citation type="submission" date="2021-09" db="EMBL/GenBank/DDBJ databases">
        <authorList>
            <person name="Gilroy R."/>
        </authorList>
    </citation>
    <scope>NUCLEOTIDE SEQUENCE</scope>
    <source>
        <strain evidence="3">1277</strain>
    </source>
</reference>
<reference evidence="3" key="1">
    <citation type="journal article" date="2021" name="PeerJ">
        <title>Extensive microbial diversity within the chicken gut microbiome revealed by metagenomics and culture.</title>
        <authorList>
            <person name="Gilroy R."/>
            <person name="Ravi A."/>
            <person name="Getino M."/>
            <person name="Pursley I."/>
            <person name="Horton D.L."/>
            <person name="Alikhan N.F."/>
            <person name="Baker D."/>
            <person name="Gharbi K."/>
            <person name="Hall N."/>
            <person name="Watson M."/>
            <person name="Adriaenssens E.M."/>
            <person name="Foster-Nyarko E."/>
            <person name="Jarju S."/>
            <person name="Secka A."/>
            <person name="Antonio M."/>
            <person name="Oren A."/>
            <person name="Chaudhuri R.R."/>
            <person name="La Ragione R."/>
            <person name="Hildebrand F."/>
            <person name="Pallen M.J."/>
        </authorList>
    </citation>
    <scope>NUCLEOTIDE SEQUENCE</scope>
    <source>
        <strain evidence="3">1277</strain>
    </source>
</reference>
<dbReference type="PANTHER" id="PTHR31750:SF4">
    <property type="entry name" value="LP06106P"/>
    <property type="match status" value="1"/>
</dbReference>
<feature type="domain" description="Staygreen protein" evidence="2">
    <location>
        <begin position="2"/>
        <end position="147"/>
    </location>
</feature>
<evidence type="ECO:0000313" key="4">
    <source>
        <dbReference type="Proteomes" id="UP000776700"/>
    </source>
</evidence>
<keyword evidence="1" id="KW-0809">Transit peptide</keyword>
<gene>
    <name evidence="3" type="ORF">K8V90_07540</name>
</gene>
<sequence>MRFSPDKLEITFIPPMTESGPIEDRKYTLTHSDSTGMMFLDIGSVYNNSAIDQKLRDEVLGKWIICDNKPYTLIFYVYVGNGDFEESHRRYNIFKEHLKLALQAIFYGDTVLFNKYPELIETPIYVKFDSTIPIFDNYEFYGYVKNYMF</sequence>
<protein>
    <submittedName>
        <fullName evidence="3">Staygreen family protein</fullName>
    </submittedName>
</protein>
<dbReference type="AlphaFoldDB" id="A0A921N227"/>
<proteinExistence type="predicted"/>
<dbReference type="Proteomes" id="UP000776700">
    <property type="component" value="Unassembled WGS sequence"/>
</dbReference>
<comment type="caution">
    <text evidence="3">The sequence shown here is derived from an EMBL/GenBank/DDBJ whole genome shotgun (WGS) entry which is preliminary data.</text>
</comment>
<evidence type="ECO:0000256" key="1">
    <source>
        <dbReference type="ARBA" id="ARBA00022946"/>
    </source>
</evidence>
<dbReference type="EMBL" id="DYUB01000236">
    <property type="protein sequence ID" value="HJG96934.1"/>
    <property type="molecule type" value="Genomic_DNA"/>
</dbReference>